<keyword evidence="2" id="KW-0175">Coiled coil</keyword>
<organism evidence="6 7">
    <name type="scientific">Marinithermofilum abyssi</name>
    <dbReference type="NCBI Taxonomy" id="1571185"/>
    <lineage>
        <taxon>Bacteria</taxon>
        <taxon>Bacillati</taxon>
        <taxon>Bacillota</taxon>
        <taxon>Bacilli</taxon>
        <taxon>Bacillales</taxon>
        <taxon>Thermoactinomycetaceae</taxon>
        <taxon>Marinithermofilum</taxon>
    </lineage>
</organism>
<proteinExistence type="predicted"/>
<dbReference type="SUPFAM" id="SSF51261">
    <property type="entry name" value="Duplicated hybrid motif"/>
    <property type="match status" value="1"/>
</dbReference>
<feature type="coiled-coil region" evidence="2">
    <location>
        <begin position="159"/>
        <end position="242"/>
    </location>
</feature>
<evidence type="ECO:0000259" key="4">
    <source>
        <dbReference type="Pfam" id="PF01551"/>
    </source>
</evidence>
<dbReference type="InterPro" id="IPR011055">
    <property type="entry name" value="Dup_hybrid_motif"/>
</dbReference>
<dbReference type="Pfam" id="PF24568">
    <property type="entry name" value="CC_PcsB"/>
    <property type="match status" value="1"/>
</dbReference>
<protein>
    <submittedName>
        <fullName evidence="6">Peptidase M23</fullName>
    </submittedName>
</protein>
<dbReference type="InterPro" id="IPR057309">
    <property type="entry name" value="PcsB_CC"/>
</dbReference>
<dbReference type="InterPro" id="IPR016047">
    <property type="entry name" value="M23ase_b-sheet_dom"/>
</dbReference>
<evidence type="ECO:0000256" key="1">
    <source>
        <dbReference type="ARBA" id="ARBA00022729"/>
    </source>
</evidence>
<dbReference type="Gene3D" id="2.70.70.10">
    <property type="entry name" value="Glucose Permease (Domain IIA)"/>
    <property type="match status" value="1"/>
</dbReference>
<dbReference type="EMBL" id="BMHQ01000001">
    <property type="protein sequence ID" value="GGE04601.1"/>
    <property type="molecule type" value="Genomic_DNA"/>
</dbReference>
<evidence type="ECO:0000259" key="5">
    <source>
        <dbReference type="Pfam" id="PF24568"/>
    </source>
</evidence>
<comment type="caution">
    <text evidence="6">The sequence shown here is derived from an EMBL/GenBank/DDBJ whole genome shotgun (WGS) entry which is preliminary data.</text>
</comment>
<feature type="domain" description="Peptidoglycan hydrolase PcsB coiled-coil" evidence="5">
    <location>
        <begin position="96"/>
        <end position="164"/>
    </location>
</feature>
<accession>A0A8J2VF34</accession>
<dbReference type="RefSeq" id="WP_188646066.1">
    <property type="nucleotide sequence ID" value="NZ_BMHQ01000001.1"/>
</dbReference>
<evidence type="ECO:0000256" key="2">
    <source>
        <dbReference type="SAM" id="Coils"/>
    </source>
</evidence>
<sequence length="377" mass="43494">MKRKIWAGVTVLSLWMAGFSPAISFADALDDQRERVKKRDKEIQRLEKEKQATLEEKEAAFAELSRMKGELEKLNQSVYDTGEKLKRKKEQLLNKERQIRQQRILFNDRIRTLYQQGEMFYLDTLLQADSFSDFLSRLEFIRLITKRDKILIQNYKTDQKFLAEEKKEIEVLLQEEKEKAEKAEKIHARLTKEYAEYEKDLSALKAKQKDLEAANNEEKRRIRDFLRKQAAAEARKEKASEDVDHAGGKFYWPVTGARMTDGYGMRYHPVRKQYRMHTGIDLAGSMGTPIHAAEDGTVIESRPAKGYGYIVIISHGGGLATLYAHMYPQDVSVKVGQKVSRGQTIARIGNNGWSTGPHLHVEVLKNGNHTDPIPYFK</sequence>
<feature type="coiled-coil region" evidence="2">
    <location>
        <begin position="29"/>
        <end position="105"/>
    </location>
</feature>
<evidence type="ECO:0000313" key="7">
    <source>
        <dbReference type="Proteomes" id="UP000625210"/>
    </source>
</evidence>
<dbReference type="Pfam" id="PF01551">
    <property type="entry name" value="Peptidase_M23"/>
    <property type="match status" value="1"/>
</dbReference>
<dbReference type="PANTHER" id="PTHR21666:SF270">
    <property type="entry name" value="MUREIN HYDROLASE ACTIVATOR ENVC"/>
    <property type="match status" value="1"/>
</dbReference>
<evidence type="ECO:0000256" key="3">
    <source>
        <dbReference type="SAM" id="SignalP"/>
    </source>
</evidence>
<dbReference type="GO" id="GO:0004222">
    <property type="term" value="F:metalloendopeptidase activity"/>
    <property type="evidence" value="ECO:0007669"/>
    <property type="project" value="TreeGrafter"/>
</dbReference>
<feature type="chain" id="PRO_5035234550" evidence="3">
    <location>
        <begin position="23"/>
        <end position="377"/>
    </location>
</feature>
<feature type="domain" description="M23ase beta-sheet core" evidence="4">
    <location>
        <begin position="275"/>
        <end position="372"/>
    </location>
</feature>
<dbReference type="Gene3D" id="6.10.250.3150">
    <property type="match status" value="1"/>
</dbReference>
<dbReference type="CDD" id="cd12797">
    <property type="entry name" value="M23_peptidase"/>
    <property type="match status" value="1"/>
</dbReference>
<dbReference type="PANTHER" id="PTHR21666">
    <property type="entry name" value="PEPTIDASE-RELATED"/>
    <property type="match status" value="1"/>
</dbReference>
<reference evidence="6" key="2">
    <citation type="submission" date="2020-09" db="EMBL/GenBank/DDBJ databases">
        <authorList>
            <person name="Sun Q."/>
            <person name="Zhou Y."/>
        </authorList>
    </citation>
    <scope>NUCLEOTIDE SEQUENCE</scope>
    <source>
        <strain evidence="6">CGMCC 1.15179</strain>
    </source>
</reference>
<dbReference type="Proteomes" id="UP000625210">
    <property type="component" value="Unassembled WGS sequence"/>
</dbReference>
<dbReference type="AlphaFoldDB" id="A0A8J2VF34"/>
<keyword evidence="7" id="KW-1185">Reference proteome</keyword>
<reference evidence="6" key="1">
    <citation type="journal article" date="2014" name="Int. J. Syst. Evol. Microbiol.">
        <title>Complete genome sequence of Corynebacterium casei LMG S-19264T (=DSM 44701T), isolated from a smear-ripened cheese.</title>
        <authorList>
            <consortium name="US DOE Joint Genome Institute (JGI-PGF)"/>
            <person name="Walter F."/>
            <person name="Albersmeier A."/>
            <person name="Kalinowski J."/>
            <person name="Ruckert C."/>
        </authorList>
    </citation>
    <scope>NUCLEOTIDE SEQUENCE</scope>
    <source>
        <strain evidence="6">CGMCC 1.15179</strain>
    </source>
</reference>
<keyword evidence="1 3" id="KW-0732">Signal</keyword>
<gene>
    <name evidence="6" type="ORF">GCM10011571_02040</name>
</gene>
<feature type="signal peptide" evidence="3">
    <location>
        <begin position="1"/>
        <end position="22"/>
    </location>
</feature>
<dbReference type="InterPro" id="IPR050570">
    <property type="entry name" value="Cell_wall_metabolism_enzyme"/>
</dbReference>
<evidence type="ECO:0000313" key="6">
    <source>
        <dbReference type="EMBL" id="GGE04601.1"/>
    </source>
</evidence>
<name>A0A8J2VF34_9BACL</name>